<feature type="domain" description="TonB-dependent receptor plug" evidence="11">
    <location>
        <begin position="218"/>
        <end position="345"/>
    </location>
</feature>
<evidence type="ECO:0000256" key="7">
    <source>
        <dbReference type="ARBA" id="ARBA00023237"/>
    </source>
</evidence>
<evidence type="ECO:0000259" key="11">
    <source>
        <dbReference type="Pfam" id="PF07715"/>
    </source>
</evidence>
<dbReference type="InterPro" id="IPR036942">
    <property type="entry name" value="Beta-barrel_TonB_sf"/>
</dbReference>
<name>A0A1S9PG52_9SPHI</name>
<evidence type="ECO:0000313" key="12">
    <source>
        <dbReference type="EMBL" id="OOQ59899.1"/>
    </source>
</evidence>
<evidence type="ECO:0000313" key="13">
    <source>
        <dbReference type="Proteomes" id="UP000189739"/>
    </source>
</evidence>
<dbReference type="Proteomes" id="UP000189739">
    <property type="component" value="Unassembled WGS sequence"/>
</dbReference>
<comment type="caution">
    <text evidence="12">The sequence shown here is derived from an EMBL/GenBank/DDBJ whole genome shotgun (WGS) entry which is preliminary data.</text>
</comment>
<dbReference type="Gene3D" id="2.170.130.10">
    <property type="entry name" value="TonB-dependent receptor, plug domain"/>
    <property type="match status" value="1"/>
</dbReference>
<evidence type="ECO:0000256" key="1">
    <source>
        <dbReference type="ARBA" id="ARBA00004571"/>
    </source>
</evidence>
<dbReference type="NCBIfam" id="TIGR04056">
    <property type="entry name" value="OMP_RagA_SusC"/>
    <property type="match status" value="1"/>
</dbReference>
<dbReference type="InterPro" id="IPR023997">
    <property type="entry name" value="TonB-dep_OMP_SusC/RagA_CS"/>
</dbReference>
<evidence type="ECO:0000256" key="9">
    <source>
        <dbReference type="RuleBase" id="RU003357"/>
    </source>
</evidence>
<dbReference type="NCBIfam" id="TIGR04057">
    <property type="entry name" value="SusC_RagA_signa"/>
    <property type="match status" value="1"/>
</dbReference>
<dbReference type="InterPro" id="IPR012910">
    <property type="entry name" value="Plug_dom"/>
</dbReference>
<sequence length="1128" mass="122149">MKKQLLRYLLLMKLTCIILLALTFKVSASTYAQNVTINIKSGSLKELLNEMRRQTGYYFLYDRSVVAQTQSVEAHFTNQDLKTVLPAICKQYHLNYEIKNKVIIVTTVNAETNASPNGGSKDAAQLADVKGHIRDSRNQPLPGASILVKGTTKGVMTDANGDFSLNGIDKNAVLVVSFTGFSTQEISLDGRAEVTIVLKEIIQDLNSVVVIGYGTQRKSDLTGSVVSLKSADFNKGGTNTSVAQLIQGHAPGVQVTQSSAAPGGGVSIRIRGSGSINAGNEPLYVIDGFPINNAAPVVANGIGFGGAPPPANPLNAMNPADIESIEILKDASATAIYGSRGANGVVLITTKKGKDGRLNVEYNVTASQATVQKKLKLLGTQDYINVMNQLAASRNAVQPFSASAISAIGAGTDWQDVIYRRAFTQDHNLSMSGGSGKTTFFTSFNYNNQDGVLRNTYFKRYQGRVNLEHKASDKFKLGLNFNTSTINDQQVPTGSDVINQDADVINSAIVIPPVFQVYNTDGTYVRPESGQIVSVTVDNPLALLRGTTAKGVNNRTFGNIFGEYTLAPGLSAKVTLGSDRSTTRRDVYQSTITQRGKSFNGGASILTGELNTSLVEGLLNYQKSFGKSSISAVGGYTYQQFDLRRFNGSIRGFPSDLTETNSLQLGDTNLDDLNSLTTKRRLISYLGRVNYNYAEKYLLTASFRADGSSNFGQNHPYGYFPSFSAAWRMVQEDFIKNTGVFSDLKLRLGYGQIGNDDIGVGNAFATYGSGALVNFGNTQTSTVAPTRIPNPDLKWETTEQYNVGLDFGFFGGRLSGSAEYFVKNTRDLLISLPIPISTGFGAITTNVGKVRNSGFELLLQSANLTGKFKWNTTFNIATLKNEVISTGPVPSIISSLYSTSAIARPGDPLFAYFGYQSTGIFQTAEEVAASAQKGVAVPGAPRWKDVNNDGKIDANDRVVLGKTFPDYTFGINNTFSYGPLDLSVFIDGAQNFSLFNYGVVDALYPNDPYRNRLAEPLLNRWTADNNSNAWPSSIDFTKYGGGMVNSYTVTDASFVRIKNVMLSYRLPVKNVKFLRSASIFVSGQNLKTFSKYAGYDPDVNSTSSSIIRVDRNSYPSARIFSLGLNVKL</sequence>
<dbReference type="GO" id="GO:0000272">
    <property type="term" value="P:polysaccharide catabolic process"/>
    <property type="evidence" value="ECO:0007669"/>
    <property type="project" value="InterPro"/>
</dbReference>
<dbReference type="InterPro" id="IPR039426">
    <property type="entry name" value="TonB-dep_rcpt-like"/>
</dbReference>
<feature type="domain" description="TonB-dependent receptor-like beta-barrel" evidence="10">
    <location>
        <begin position="515"/>
        <end position="1086"/>
    </location>
</feature>
<dbReference type="InterPro" id="IPR008969">
    <property type="entry name" value="CarboxyPept-like_regulatory"/>
</dbReference>
<evidence type="ECO:0000256" key="5">
    <source>
        <dbReference type="ARBA" id="ARBA00023077"/>
    </source>
</evidence>
<protein>
    <recommendedName>
        <fullName evidence="14">SusC/RagA family TonB-linked outer membrane protein</fullName>
    </recommendedName>
</protein>
<dbReference type="Gene3D" id="2.60.40.1120">
    <property type="entry name" value="Carboxypeptidase-like, regulatory domain"/>
    <property type="match status" value="1"/>
</dbReference>
<evidence type="ECO:0000259" key="10">
    <source>
        <dbReference type="Pfam" id="PF00593"/>
    </source>
</evidence>
<dbReference type="InterPro" id="IPR002105">
    <property type="entry name" value="Dockerin_1_rpt"/>
</dbReference>
<evidence type="ECO:0000256" key="4">
    <source>
        <dbReference type="ARBA" id="ARBA00022692"/>
    </source>
</evidence>
<organism evidence="12 13">
    <name type="scientific">Mucilaginibacter pedocola</name>
    <dbReference type="NCBI Taxonomy" id="1792845"/>
    <lineage>
        <taxon>Bacteria</taxon>
        <taxon>Pseudomonadati</taxon>
        <taxon>Bacteroidota</taxon>
        <taxon>Sphingobacteriia</taxon>
        <taxon>Sphingobacteriales</taxon>
        <taxon>Sphingobacteriaceae</taxon>
        <taxon>Mucilaginibacter</taxon>
    </lineage>
</organism>
<evidence type="ECO:0000256" key="3">
    <source>
        <dbReference type="ARBA" id="ARBA00022452"/>
    </source>
</evidence>
<evidence type="ECO:0000256" key="6">
    <source>
        <dbReference type="ARBA" id="ARBA00023136"/>
    </source>
</evidence>
<dbReference type="FunFam" id="2.170.130.10:FF:000008">
    <property type="entry name" value="SusC/RagA family TonB-linked outer membrane protein"/>
    <property type="match status" value="1"/>
</dbReference>
<proteinExistence type="inferred from homology"/>
<dbReference type="Pfam" id="PF13715">
    <property type="entry name" value="CarbopepD_reg_2"/>
    <property type="match status" value="1"/>
</dbReference>
<dbReference type="SUPFAM" id="SSF49464">
    <property type="entry name" value="Carboxypeptidase regulatory domain-like"/>
    <property type="match status" value="1"/>
</dbReference>
<dbReference type="InterPro" id="IPR000531">
    <property type="entry name" value="Beta-barrel_TonB"/>
</dbReference>
<evidence type="ECO:0008006" key="14">
    <source>
        <dbReference type="Google" id="ProtNLM"/>
    </source>
</evidence>
<keyword evidence="13" id="KW-1185">Reference proteome</keyword>
<dbReference type="InterPro" id="IPR037066">
    <property type="entry name" value="Plug_dom_sf"/>
</dbReference>
<dbReference type="Gene3D" id="2.40.170.20">
    <property type="entry name" value="TonB-dependent receptor, beta-barrel domain"/>
    <property type="match status" value="1"/>
</dbReference>
<comment type="subcellular location">
    <subcellularLocation>
        <location evidence="1 8">Cell outer membrane</location>
        <topology evidence="1 8">Multi-pass membrane protein</topology>
    </subcellularLocation>
</comment>
<dbReference type="AlphaFoldDB" id="A0A1S9PG52"/>
<dbReference type="Gene3D" id="3.55.50.30">
    <property type="match status" value="1"/>
</dbReference>
<keyword evidence="7 8" id="KW-0998">Cell outer membrane</keyword>
<comment type="similarity">
    <text evidence="8 9">Belongs to the TonB-dependent receptor family.</text>
</comment>
<dbReference type="InterPro" id="IPR023996">
    <property type="entry name" value="TonB-dep_OMP_SusC/RagA"/>
</dbReference>
<dbReference type="STRING" id="1792845.BC343_06420"/>
<reference evidence="12 13" key="1">
    <citation type="submission" date="2016-07" db="EMBL/GenBank/DDBJ databases">
        <title>Genomic analysis of zinc-resistant bacterium Mucilaginibacter pedocola TBZ30.</title>
        <authorList>
            <person name="Huang J."/>
            <person name="Tang J."/>
        </authorList>
    </citation>
    <scope>NUCLEOTIDE SEQUENCE [LARGE SCALE GENOMIC DNA]</scope>
    <source>
        <strain evidence="12 13">TBZ30</strain>
    </source>
</reference>
<keyword evidence="4 8" id="KW-0812">Transmembrane</keyword>
<dbReference type="PROSITE" id="PS52016">
    <property type="entry name" value="TONB_DEPENDENT_REC_3"/>
    <property type="match status" value="1"/>
</dbReference>
<accession>A0A1S9PG52</accession>
<evidence type="ECO:0000256" key="8">
    <source>
        <dbReference type="PROSITE-ProRule" id="PRU01360"/>
    </source>
</evidence>
<dbReference type="GO" id="GO:0004553">
    <property type="term" value="F:hydrolase activity, hydrolyzing O-glycosyl compounds"/>
    <property type="evidence" value="ECO:0007669"/>
    <property type="project" value="InterPro"/>
</dbReference>
<keyword evidence="2 8" id="KW-0813">Transport</keyword>
<keyword evidence="5 9" id="KW-0798">TonB box</keyword>
<dbReference type="EMBL" id="MBTF01000012">
    <property type="protein sequence ID" value="OOQ59899.1"/>
    <property type="molecule type" value="Genomic_DNA"/>
</dbReference>
<keyword evidence="6 8" id="KW-0472">Membrane</keyword>
<dbReference type="PROSITE" id="PS00448">
    <property type="entry name" value="CLOS_CELLULOSOME_RPT"/>
    <property type="match status" value="1"/>
</dbReference>
<dbReference type="Pfam" id="PF07715">
    <property type="entry name" value="Plug"/>
    <property type="match status" value="1"/>
</dbReference>
<dbReference type="GO" id="GO:0009279">
    <property type="term" value="C:cell outer membrane"/>
    <property type="evidence" value="ECO:0007669"/>
    <property type="project" value="UniProtKB-SubCell"/>
</dbReference>
<gene>
    <name evidence="12" type="ORF">BC343_06420</name>
</gene>
<keyword evidence="3 8" id="KW-1134">Transmembrane beta strand</keyword>
<evidence type="ECO:0000256" key="2">
    <source>
        <dbReference type="ARBA" id="ARBA00022448"/>
    </source>
</evidence>
<dbReference type="Pfam" id="PF00593">
    <property type="entry name" value="TonB_dep_Rec_b-barrel"/>
    <property type="match status" value="1"/>
</dbReference>
<dbReference type="SUPFAM" id="SSF56935">
    <property type="entry name" value="Porins"/>
    <property type="match status" value="1"/>
</dbReference>